<dbReference type="PANTHER" id="PTHR43540:SF1">
    <property type="entry name" value="ISOCHORISMATASE HYDROLASE"/>
    <property type="match status" value="1"/>
</dbReference>
<keyword evidence="1 3" id="KW-0378">Hydrolase</keyword>
<dbReference type="InterPro" id="IPR000868">
    <property type="entry name" value="Isochorismatase-like_dom"/>
</dbReference>
<evidence type="ECO:0000259" key="2">
    <source>
        <dbReference type="Pfam" id="PF00857"/>
    </source>
</evidence>
<dbReference type="Proteomes" id="UP001321018">
    <property type="component" value="Unassembled WGS sequence"/>
</dbReference>
<dbReference type="AlphaFoldDB" id="A0AAP3E2C4"/>
<feature type="domain" description="Isochorismatase-like" evidence="2">
    <location>
        <begin position="20"/>
        <end position="190"/>
    </location>
</feature>
<dbReference type="CDD" id="cd01014">
    <property type="entry name" value="nicotinamidase_related"/>
    <property type="match status" value="1"/>
</dbReference>
<name>A0AAP3E2C4_9EURY</name>
<proteinExistence type="predicted"/>
<protein>
    <submittedName>
        <fullName evidence="3">Cysteine hydrolase</fullName>
    </submittedName>
</protein>
<dbReference type="InterPro" id="IPR050272">
    <property type="entry name" value="Isochorismatase-like_hydrls"/>
</dbReference>
<dbReference type="RefSeq" id="WP_338004329.1">
    <property type="nucleotide sequence ID" value="NZ_JAOPKA010000008.1"/>
</dbReference>
<dbReference type="Gene3D" id="3.40.50.850">
    <property type="entry name" value="Isochorismatase-like"/>
    <property type="match status" value="1"/>
</dbReference>
<organism evidence="3 4">
    <name type="scientific">Natronoglomus mannanivorans</name>
    <dbReference type="NCBI Taxonomy" id="2979990"/>
    <lineage>
        <taxon>Archaea</taxon>
        <taxon>Methanobacteriati</taxon>
        <taxon>Methanobacteriota</taxon>
        <taxon>Stenosarchaea group</taxon>
        <taxon>Halobacteria</taxon>
        <taxon>Halobacteriales</taxon>
        <taxon>Natrialbaceae</taxon>
        <taxon>Natronoglomus</taxon>
    </lineage>
</organism>
<dbReference type="GO" id="GO:0016787">
    <property type="term" value="F:hydrolase activity"/>
    <property type="evidence" value="ECO:0007669"/>
    <property type="project" value="UniProtKB-KW"/>
</dbReference>
<dbReference type="InterPro" id="IPR036380">
    <property type="entry name" value="Isochorismatase-like_sf"/>
</dbReference>
<dbReference type="PANTHER" id="PTHR43540">
    <property type="entry name" value="PEROXYUREIDOACRYLATE/UREIDOACRYLATE AMIDOHYDROLASE-RELATED"/>
    <property type="match status" value="1"/>
</dbReference>
<dbReference type="SUPFAM" id="SSF52499">
    <property type="entry name" value="Isochorismatase-like hydrolases"/>
    <property type="match status" value="1"/>
</dbReference>
<accession>A0AAP3E2C4</accession>
<reference evidence="3" key="1">
    <citation type="submission" date="2022-09" db="EMBL/GenBank/DDBJ databases">
        <title>Enrichment on poylsaccharides allowed isolation of novel metabolic and taxonomic groups of Haloarchaea.</title>
        <authorList>
            <person name="Sorokin D.Y."/>
            <person name="Elcheninov A.G."/>
            <person name="Khizhniak T.V."/>
            <person name="Kolganova T.V."/>
            <person name="Kublanov I.V."/>
        </authorList>
    </citation>
    <scope>NUCLEOTIDE SEQUENCE</scope>
    <source>
        <strain evidence="3">AArc-xg1-1</strain>
    </source>
</reference>
<evidence type="ECO:0000313" key="4">
    <source>
        <dbReference type="Proteomes" id="UP001321018"/>
    </source>
</evidence>
<evidence type="ECO:0000256" key="1">
    <source>
        <dbReference type="ARBA" id="ARBA00022801"/>
    </source>
</evidence>
<dbReference type="Pfam" id="PF00857">
    <property type="entry name" value="Isochorismatase"/>
    <property type="match status" value="1"/>
</dbReference>
<dbReference type="EMBL" id="JAOPKA010000008">
    <property type="protein sequence ID" value="MCU4742506.1"/>
    <property type="molecule type" value="Genomic_DNA"/>
</dbReference>
<comment type="caution">
    <text evidence="3">The sequence shown here is derived from an EMBL/GenBank/DDBJ whole genome shotgun (WGS) entry which is preliminary data.</text>
</comment>
<gene>
    <name evidence="3" type="ORF">OB960_14000</name>
</gene>
<sequence length="201" mass="22315">MTITMFDGTGEPELDATDPVLVLVDFQRGFDEPGWGTRNNPDAETNATRLLETWREFELPVVHVRHDSTEPDSPLRSDRPGFRFKPDLEPLAGEGEFVKRVNGAFVDTGLEAWLRERGSETLVVCGLTTDHCVSTTTRMAENRGFDVVVVADATATFERTFDGERFSPSLVHRSALAHLEGEFAAILETDDIAAAMTSDRR</sequence>
<evidence type="ECO:0000313" key="3">
    <source>
        <dbReference type="EMBL" id="MCU4742506.1"/>
    </source>
</evidence>